<name>A0A0S2DNR5_LYSEN</name>
<dbReference type="KEGG" id="lez:GLE_4881"/>
<reference evidence="1 2" key="1">
    <citation type="submission" date="2015-11" db="EMBL/GenBank/DDBJ databases">
        <title>Genome sequences of Lysobacter enzymogenes strain C3 and Lysobacter antibioticus ATCC 29479.</title>
        <authorList>
            <person name="Kobayashi D.Y."/>
        </authorList>
    </citation>
    <scope>NUCLEOTIDE SEQUENCE [LARGE SCALE GENOMIC DNA]</scope>
    <source>
        <strain evidence="1 2">C3</strain>
    </source>
</reference>
<protein>
    <submittedName>
        <fullName evidence="1">Uncharacterized protein</fullName>
    </submittedName>
</protein>
<evidence type="ECO:0000313" key="1">
    <source>
        <dbReference type="EMBL" id="ALN60222.1"/>
    </source>
</evidence>
<evidence type="ECO:0000313" key="2">
    <source>
        <dbReference type="Proteomes" id="UP000061569"/>
    </source>
</evidence>
<sequence>MLQRRLQHDRTGCGLACVAMLAGIGYAQARTLARALAIGPRPYRYRAGGGLRTAREGWLTDARQLRRMLAVLRIGSGGERAVSAWRDCDGDGLVAINARADGTWHWVVYLHDPVSPRVLDPNPRVRRGERRDFGRMRPVRFVPVTLHEASM</sequence>
<dbReference type="RefSeq" id="WP_057949386.1">
    <property type="nucleotide sequence ID" value="NZ_CP067396.1"/>
</dbReference>
<dbReference type="AlphaFoldDB" id="A0A0S2DNR5"/>
<dbReference type="Proteomes" id="UP000061569">
    <property type="component" value="Chromosome"/>
</dbReference>
<accession>A0A0S2DNR5</accession>
<dbReference type="OrthoDB" id="9789822at2"/>
<gene>
    <name evidence="1" type="ORF">GLE_4881</name>
</gene>
<dbReference type="EMBL" id="CP013140">
    <property type="protein sequence ID" value="ALN60222.1"/>
    <property type="molecule type" value="Genomic_DNA"/>
</dbReference>
<dbReference type="PATRIC" id="fig|69.6.peg.4812"/>
<proteinExistence type="predicted"/>
<organism evidence="1 2">
    <name type="scientific">Lysobacter enzymogenes</name>
    <dbReference type="NCBI Taxonomy" id="69"/>
    <lineage>
        <taxon>Bacteria</taxon>
        <taxon>Pseudomonadati</taxon>
        <taxon>Pseudomonadota</taxon>
        <taxon>Gammaproteobacteria</taxon>
        <taxon>Lysobacterales</taxon>
        <taxon>Lysobacteraceae</taxon>
        <taxon>Lysobacter</taxon>
    </lineage>
</organism>